<protein>
    <submittedName>
        <fullName evidence="2 3">Retroelement silencing factor 1 isoform X4</fullName>
    </submittedName>
</protein>
<gene>
    <name evidence="2 3" type="primary">RESF1</name>
</gene>
<evidence type="ECO:0000313" key="2">
    <source>
        <dbReference type="RefSeq" id="XP_072621724.1"/>
    </source>
</evidence>
<dbReference type="Proteomes" id="UP001652641">
    <property type="component" value="Chromosome 8"/>
</dbReference>
<dbReference type="RefSeq" id="XP_072621724.1">
    <property type="nucleotide sequence ID" value="XM_072765623.1"/>
</dbReference>
<dbReference type="RefSeq" id="XP_072621727.1">
    <property type="nucleotide sequence ID" value="XM_072765626.1"/>
</dbReference>
<keyword evidence="1" id="KW-1185">Reference proteome</keyword>
<dbReference type="GeneID" id="112921039"/>
<accession>A0ABM5B3V0</accession>
<evidence type="ECO:0000313" key="3">
    <source>
        <dbReference type="RefSeq" id="XP_072621727.1"/>
    </source>
</evidence>
<sequence length="83" mass="9434">MTYLEQLLAVSENFSYSCAEKEILKFSHTWDLSENQSFYILSVVPKMANLRNHQGAITDASTREFISKLELESKCTRHSGTGT</sequence>
<evidence type="ECO:0000313" key="1">
    <source>
        <dbReference type="Proteomes" id="UP001652641"/>
    </source>
</evidence>
<organism evidence="1 2">
    <name type="scientific">Vulpes vulpes</name>
    <name type="common">Red fox</name>
    <dbReference type="NCBI Taxonomy" id="9627"/>
    <lineage>
        <taxon>Eukaryota</taxon>
        <taxon>Metazoa</taxon>
        <taxon>Chordata</taxon>
        <taxon>Craniata</taxon>
        <taxon>Vertebrata</taxon>
        <taxon>Euteleostomi</taxon>
        <taxon>Mammalia</taxon>
        <taxon>Eutheria</taxon>
        <taxon>Laurasiatheria</taxon>
        <taxon>Carnivora</taxon>
        <taxon>Caniformia</taxon>
        <taxon>Canidae</taxon>
        <taxon>Vulpes</taxon>
    </lineage>
</organism>
<reference evidence="2 3" key="1">
    <citation type="submission" date="2025-05" db="UniProtKB">
        <authorList>
            <consortium name="RefSeq"/>
        </authorList>
    </citation>
    <scope>IDENTIFICATION</scope>
    <source>
        <tissue evidence="2 3">Cell line</tissue>
    </source>
</reference>
<proteinExistence type="predicted"/>
<name>A0ABM5B3V0_VULVU</name>